<proteinExistence type="predicted"/>
<keyword evidence="1" id="KW-0732">Signal</keyword>
<organism evidence="2 3">
    <name type="scientific">Blautia obeum</name>
    <dbReference type="NCBI Taxonomy" id="40520"/>
    <lineage>
        <taxon>Bacteria</taxon>
        <taxon>Bacillati</taxon>
        <taxon>Bacillota</taxon>
        <taxon>Clostridia</taxon>
        <taxon>Lachnospirales</taxon>
        <taxon>Lachnospiraceae</taxon>
        <taxon>Blautia</taxon>
    </lineage>
</organism>
<sequence>MKKFTSVFLAMVLTATVPAGFQAVYAEDTSAEDTQETKTDADNEADADQLLKDLTGSYQELWPVILADDYTQTWIDDCKEIVGEDNAEAAYEKLKSMVTGEVYGEEAVEAYKDGSGAYFCGFTQDMATVEFDGDTKTIKGYDKDEKELFSHTYHYVGMEETRGLYEFESDDADSGEFTYFYLAPDTNDTTYHIEFRYGSDADALEKYDAGDYAYWLASGISTEYDEKMVDDCIQLFCEENLSEQ</sequence>
<evidence type="ECO:0000256" key="1">
    <source>
        <dbReference type="SAM" id="SignalP"/>
    </source>
</evidence>
<dbReference type="Proteomes" id="UP000095762">
    <property type="component" value="Unassembled WGS sequence"/>
</dbReference>
<reference evidence="2 3" key="1">
    <citation type="submission" date="2015-09" db="EMBL/GenBank/DDBJ databases">
        <authorList>
            <consortium name="Pathogen Informatics"/>
        </authorList>
    </citation>
    <scope>NUCLEOTIDE SEQUENCE [LARGE SCALE GENOMIC DNA]</scope>
    <source>
        <strain evidence="2 3">2789STDY5834957</strain>
    </source>
</reference>
<dbReference type="AlphaFoldDB" id="A0A174SYQ6"/>
<gene>
    <name evidence="2" type="ORF">ERS852569_01650</name>
</gene>
<name>A0A174SYQ6_9FIRM</name>
<dbReference type="Gene3D" id="2.40.128.20">
    <property type="match status" value="1"/>
</dbReference>
<dbReference type="EMBL" id="CZBP01000011">
    <property type="protein sequence ID" value="CUQ02853.1"/>
    <property type="molecule type" value="Genomic_DNA"/>
</dbReference>
<protein>
    <submittedName>
        <fullName evidence="2">Uncharacterized protein</fullName>
    </submittedName>
</protein>
<dbReference type="RefSeq" id="WP_070100666.1">
    <property type="nucleotide sequence ID" value="NZ_CZBP01000011.1"/>
</dbReference>
<feature type="signal peptide" evidence="1">
    <location>
        <begin position="1"/>
        <end position="26"/>
    </location>
</feature>
<dbReference type="InterPro" id="IPR012674">
    <property type="entry name" value="Calycin"/>
</dbReference>
<evidence type="ECO:0000313" key="3">
    <source>
        <dbReference type="Proteomes" id="UP000095762"/>
    </source>
</evidence>
<evidence type="ECO:0000313" key="2">
    <source>
        <dbReference type="EMBL" id="CUQ02853.1"/>
    </source>
</evidence>
<accession>A0A174SYQ6</accession>
<feature type="chain" id="PRO_5008033431" evidence="1">
    <location>
        <begin position="27"/>
        <end position="244"/>
    </location>
</feature>